<dbReference type="GO" id="GO:0006357">
    <property type="term" value="P:regulation of transcription by RNA polymerase II"/>
    <property type="evidence" value="ECO:0007669"/>
    <property type="project" value="InterPro"/>
</dbReference>
<dbReference type="HOGENOM" id="CLU_1782080_0_0_1"/>
<dbReference type="InterPro" id="IPR007604">
    <property type="entry name" value="CP2"/>
</dbReference>
<dbReference type="GO" id="GO:0003700">
    <property type="term" value="F:DNA-binding transcription factor activity"/>
    <property type="evidence" value="ECO:0007669"/>
    <property type="project" value="InterPro"/>
</dbReference>
<dbReference type="OrthoDB" id="9996779at2759"/>
<dbReference type="Pfam" id="PF04516">
    <property type="entry name" value="CP2"/>
    <property type="match status" value="1"/>
</dbReference>
<dbReference type="KEGG" id="hro:HELRODRAFT_142647"/>
<dbReference type="PANTHER" id="PTHR11037">
    <property type="entry name" value="TRANSCRIPTION FACTOR CP2"/>
    <property type="match status" value="1"/>
</dbReference>
<evidence type="ECO:0000313" key="6">
    <source>
        <dbReference type="Proteomes" id="UP000015101"/>
    </source>
</evidence>
<proteinExistence type="predicted"/>
<keyword evidence="1" id="KW-0539">Nucleus</keyword>
<reference evidence="6" key="1">
    <citation type="submission" date="2012-12" db="EMBL/GenBank/DDBJ databases">
        <authorList>
            <person name="Hellsten U."/>
            <person name="Grimwood J."/>
            <person name="Chapman J.A."/>
            <person name="Shapiro H."/>
            <person name="Aerts A."/>
            <person name="Otillar R.P."/>
            <person name="Terry A.Y."/>
            <person name="Boore J.L."/>
            <person name="Simakov O."/>
            <person name="Marletaz F."/>
            <person name="Cho S.-J."/>
            <person name="Edsinger-Gonzales E."/>
            <person name="Havlak P."/>
            <person name="Kuo D.-H."/>
            <person name="Larsson T."/>
            <person name="Lv J."/>
            <person name="Arendt D."/>
            <person name="Savage R."/>
            <person name="Osoegawa K."/>
            <person name="de Jong P."/>
            <person name="Lindberg D.R."/>
            <person name="Seaver E.C."/>
            <person name="Weisblat D.A."/>
            <person name="Putnam N.H."/>
            <person name="Grigoriev I.V."/>
            <person name="Rokhsar D.S."/>
        </authorList>
    </citation>
    <scope>NUCLEOTIDE SEQUENCE</scope>
</reference>
<dbReference type="EMBL" id="AMQM01005464">
    <property type="status" value="NOT_ANNOTATED_CDS"/>
    <property type="molecule type" value="Genomic_DNA"/>
</dbReference>
<dbReference type="EMBL" id="KB096945">
    <property type="protein sequence ID" value="ESO00448.1"/>
    <property type="molecule type" value="Genomic_DNA"/>
</dbReference>
<dbReference type="InterPro" id="IPR040167">
    <property type="entry name" value="TF_CP2-like"/>
</dbReference>
<dbReference type="CTD" id="20196615"/>
<dbReference type="Proteomes" id="UP000015101">
    <property type="component" value="Unassembled WGS sequence"/>
</dbReference>
<organism evidence="5 6">
    <name type="scientific">Helobdella robusta</name>
    <name type="common">Californian leech</name>
    <dbReference type="NCBI Taxonomy" id="6412"/>
    <lineage>
        <taxon>Eukaryota</taxon>
        <taxon>Metazoa</taxon>
        <taxon>Spiralia</taxon>
        <taxon>Lophotrochozoa</taxon>
        <taxon>Annelida</taxon>
        <taxon>Clitellata</taxon>
        <taxon>Hirudinea</taxon>
        <taxon>Rhynchobdellida</taxon>
        <taxon>Glossiphoniidae</taxon>
        <taxon>Helobdella</taxon>
    </lineage>
</organism>
<protein>
    <recommendedName>
        <fullName evidence="3">Grh/CP2 DB domain-containing protein</fullName>
    </recommendedName>
</protein>
<dbReference type="GeneID" id="20196615"/>
<sequence length="146" mass="16753">EKEQLETWKQSRPGERILDIDIPQSNGLNDMRIDPEQLSCLNFLWDSQQECSAYIKLNAISTEFTAKRHGGEKGVSFRIQQCTSRPGCPSSDCTPKLIHCASCQVKVFKPKGADRKYKTDKEKIEKKSESEKEKYQPSFEYTVLSE</sequence>
<feature type="region of interest" description="Disordered" evidence="2">
    <location>
        <begin position="113"/>
        <end position="146"/>
    </location>
</feature>
<dbReference type="EnsemblMetazoa" id="HelroT142647">
    <property type="protein sequence ID" value="HelroP142647"/>
    <property type="gene ID" value="HelroG142647"/>
</dbReference>
<evidence type="ECO:0000256" key="2">
    <source>
        <dbReference type="SAM" id="MobiDB-lite"/>
    </source>
</evidence>
<comment type="subcellular location">
    <subcellularLocation>
        <location evidence="1">Nucleus</location>
    </subcellularLocation>
</comment>
<dbReference type="eggNOG" id="KOG4091">
    <property type="taxonomic scope" value="Eukaryota"/>
</dbReference>
<accession>T1EJ65</accession>
<name>T1EJ65_HELRO</name>
<reference evidence="4 6" key="2">
    <citation type="journal article" date="2013" name="Nature">
        <title>Insights into bilaterian evolution from three spiralian genomes.</title>
        <authorList>
            <person name="Simakov O."/>
            <person name="Marletaz F."/>
            <person name="Cho S.J."/>
            <person name="Edsinger-Gonzales E."/>
            <person name="Havlak P."/>
            <person name="Hellsten U."/>
            <person name="Kuo D.H."/>
            <person name="Larsson T."/>
            <person name="Lv J."/>
            <person name="Arendt D."/>
            <person name="Savage R."/>
            <person name="Osoegawa K."/>
            <person name="de Jong P."/>
            <person name="Grimwood J."/>
            <person name="Chapman J.A."/>
            <person name="Shapiro H."/>
            <person name="Aerts A."/>
            <person name="Otillar R.P."/>
            <person name="Terry A.Y."/>
            <person name="Boore J.L."/>
            <person name="Grigoriev I.V."/>
            <person name="Lindberg D.R."/>
            <person name="Seaver E.C."/>
            <person name="Weisblat D.A."/>
            <person name="Putnam N.H."/>
            <person name="Rokhsar D.S."/>
        </authorList>
    </citation>
    <scope>NUCLEOTIDE SEQUENCE</scope>
</reference>
<keyword evidence="1" id="KW-0238">DNA-binding</keyword>
<dbReference type="InParanoid" id="T1EJ65"/>
<evidence type="ECO:0000256" key="1">
    <source>
        <dbReference type="PROSITE-ProRule" id="PRU01313"/>
    </source>
</evidence>
<dbReference type="OMA" id="FIRINCL"/>
<dbReference type="GO" id="GO:0003677">
    <property type="term" value="F:DNA binding"/>
    <property type="evidence" value="ECO:0007669"/>
    <property type="project" value="UniProtKB-KW"/>
</dbReference>
<gene>
    <name evidence="5" type="primary">20196615</name>
    <name evidence="4" type="ORF">HELRODRAFT_142647</name>
</gene>
<dbReference type="AlphaFoldDB" id="T1EJ65"/>
<feature type="domain" description="Grh/CP2 DB" evidence="3">
    <location>
        <begin position="1"/>
        <end position="146"/>
    </location>
</feature>
<evidence type="ECO:0000259" key="3">
    <source>
        <dbReference type="PROSITE" id="PS51968"/>
    </source>
</evidence>
<dbReference type="GO" id="GO:0005634">
    <property type="term" value="C:nucleus"/>
    <property type="evidence" value="ECO:0007669"/>
    <property type="project" value="UniProtKB-SubCell"/>
</dbReference>
<dbReference type="PANTHER" id="PTHR11037:SF21">
    <property type="entry name" value="GEMINI, ISOFORM C"/>
    <property type="match status" value="1"/>
</dbReference>
<reference evidence="5" key="3">
    <citation type="submission" date="2015-06" db="UniProtKB">
        <authorList>
            <consortium name="EnsemblMetazoa"/>
        </authorList>
    </citation>
    <scope>IDENTIFICATION</scope>
</reference>
<evidence type="ECO:0000313" key="4">
    <source>
        <dbReference type="EMBL" id="ESO00448.1"/>
    </source>
</evidence>
<evidence type="ECO:0000313" key="5">
    <source>
        <dbReference type="EnsemblMetazoa" id="HelroP142647"/>
    </source>
</evidence>
<keyword evidence="6" id="KW-1185">Reference proteome</keyword>
<feature type="compositionally biased region" description="Basic and acidic residues" evidence="2">
    <location>
        <begin position="113"/>
        <end position="135"/>
    </location>
</feature>
<dbReference type="RefSeq" id="XP_009021498.1">
    <property type="nucleotide sequence ID" value="XM_009023250.1"/>
</dbReference>
<dbReference type="PROSITE" id="PS51968">
    <property type="entry name" value="GRH_CP2_DB"/>
    <property type="match status" value="1"/>
</dbReference>